<organism evidence="1 2">
    <name type="scientific">Endomicrobium trichonymphae</name>
    <dbReference type="NCBI Taxonomy" id="1408204"/>
    <lineage>
        <taxon>Bacteria</taxon>
        <taxon>Pseudomonadati</taxon>
        <taxon>Elusimicrobiota</taxon>
        <taxon>Endomicrobiia</taxon>
        <taxon>Endomicrobiales</taxon>
        <taxon>Endomicrobiaceae</taxon>
        <taxon>Candidatus Endomicrobiellum</taxon>
    </lineage>
</organism>
<accession>A0A1E5ILT3</accession>
<sequence length="76" mass="8626">MIKVVQNSQTSVKEYFPSSFLLPTSAEQIGPHMAETMATKVSAMVTNYDKSRTELPKNRIASKSFDNRLYLQRISI</sequence>
<evidence type="ECO:0000313" key="1">
    <source>
        <dbReference type="EMBL" id="OEG71436.1"/>
    </source>
</evidence>
<evidence type="ECO:0000313" key="2">
    <source>
        <dbReference type="Proteomes" id="UP000095237"/>
    </source>
</evidence>
<comment type="caution">
    <text evidence="1">The sequence shown here is derived from an EMBL/GenBank/DDBJ whole genome shotgun (WGS) entry which is preliminary data.</text>
</comment>
<reference evidence="1 2" key="1">
    <citation type="submission" date="2015-11" db="EMBL/GenBank/DDBJ databases">
        <title>Evidence for parallel genomic evolution in an endosymbiosis of termite gut flagellates.</title>
        <authorList>
            <person name="Zheng H."/>
        </authorList>
    </citation>
    <scope>NUCLEOTIDE SEQUENCE [LARGE SCALE GENOMIC DNA]</scope>
    <source>
        <strain evidence="1 2">CET450</strain>
    </source>
</reference>
<dbReference type="EMBL" id="LNVX01000218">
    <property type="protein sequence ID" value="OEG71436.1"/>
    <property type="molecule type" value="Genomic_DNA"/>
</dbReference>
<protein>
    <submittedName>
        <fullName evidence="1">Uncharacterized protein</fullName>
    </submittedName>
</protein>
<dbReference type="Proteomes" id="UP000095237">
    <property type="component" value="Unassembled WGS sequence"/>
</dbReference>
<proteinExistence type="predicted"/>
<gene>
    <name evidence="1" type="ORF">ATZ36_15065</name>
</gene>
<dbReference type="AlphaFoldDB" id="A0A1E5ILT3"/>
<keyword evidence="2" id="KW-1185">Reference proteome</keyword>
<name>A0A1E5ILT3_ENDTX</name>